<organism evidence="2 3">
    <name type="scientific">Yinghuangia soli</name>
    <dbReference type="NCBI Taxonomy" id="2908204"/>
    <lineage>
        <taxon>Bacteria</taxon>
        <taxon>Bacillati</taxon>
        <taxon>Actinomycetota</taxon>
        <taxon>Actinomycetes</taxon>
        <taxon>Kitasatosporales</taxon>
        <taxon>Streptomycetaceae</taxon>
        <taxon>Yinghuangia</taxon>
    </lineage>
</organism>
<protein>
    <submittedName>
        <fullName evidence="2">Tyrosine protein phosphatase</fullName>
    </submittedName>
</protein>
<dbReference type="InterPro" id="IPR029021">
    <property type="entry name" value="Prot-tyrosine_phosphatase-like"/>
</dbReference>
<dbReference type="Pfam" id="PF22785">
    <property type="entry name" value="Tc-R-P"/>
    <property type="match status" value="1"/>
</dbReference>
<dbReference type="AlphaFoldDB" id="A0AA41TYA1"/>
<dbReference type="RefSeq" id="WP_235051783.1">
    <property type="nucleotide sequence ID" value="NZ_JAKFHA010000004.1"/>
</dbReference>
<feature type="domain" description="Tyrosine specific protein phosphatases" evidence="1">
    <location>
        <begin position="85"/>
        <end position="152"/>
    </location>
</feature>
<name>A0AA41TYA1_9ACTN</name>
<accession>A0AA41TYA1</accession>
<keyword evidence="3" id="KW-1185">Reference proteome</keyword>
<dbReference type="Gene3D" id="3.90.190.10">
    <property type="entry name" value="Protein tyrosine phosphatase superfamily"/>
    <property type="match status" value="1"/>
</dbReference>
<comment type="caution">
    <text evidence="2">The sequence shown here is derived from an EMBL/GenBank/DDBJ whole genome shotgun (WGS) entry which is preliminary data.</text>
</comment>
<dbReference type="InterPro" id="IPR000387">
    <property type="entry name" value="Tyr_Pase_dom"/>
</dbReference>
<dbReference type="EMBL" id="JAKFHA010000004">
    <property type="protein sequence ID" value="MCF2527623.1"/>
    <property type="molecule type" value="Genomic_DNA"/>
</dbReference>
<dbReference type="PROSITE" id="PS50056">
    <property type="entry name" value="TYR_PHOSPHATASE_2"/>
    <property type="match status" value="1"/>
</dbReference>
<dbReference type="Proteomes" id="UP001165378">
    <property type="component" value="Unassembled WGS sequence"/>
</dbReference>
<evidence type="ECO:0000313" key="2">
    <source>
        <dbReference type="EMBL" id="MCF2527623.1"/>
    </source>
</evidence>
<sequence>MRPTLFTVEVPGPGRLGTMAKPRGGDWLADEMRALAAAGVDVLVCALPAGERAELGLAAEAREAVAAGLRFTAIPIPDRHVPDLARVLPVLRTLAGQLRGGAHVVTHCRFGIGRASLLAASLLVLNGVAPETAWARLAAARGLPVPDTDEQRAWVSGLAGHARP</sequence>
<gene>
    <name evidence="2" type="ORF">LZ495_10400</name>
</gene>
<dbReference type="SUPFAM" id="SSF52799">
    <property type="entry name" value="(Phosphotyrosine protein) phosphatases II"/>
    <property type="match status" value="1"/>
</dbReference>
<evidence type="ECO:0000313" key="3">
    <source>
        <dbReference type="Proteomes" id="UP001165378"/>
    </source>
</evidence>
<evidence type="ECO:0000259" key="1">
    <source>
        <dbReference type="PROSITE" id="PS50056"/>
    </source>
</evidence>
<reference evidence="2" key="1">
    <citation type="submission" date="2022-01" db="EMBL/GenBank/DDBJ databases">
        <title>Genome-Based Taxonomic Classification of the Phylum Actinobacteria.</title>
        <authorList>
            <person name="Gao Y."/>
        </authorList>
    </citation>
    <scope>NUCLEOTIDE SEQUENCE</scope>
    <source>
        <strain evidence="2">KLBMP 8922</strain>
    </source>
</reference>
<proteinExistence type="predicted"/>